<dbReference type="EMBL" id="JASNWA010000004">
    <property type="protein sequence ID" value="KAK3176298.1"/>
    <property type="molecule type" value="Genomic_DNA"/>
</dbReference>
<dbReference type="Proteomes" id="UP001276659">
    <property type="component" value="Unassembled WGS sequence"/>
</dbReference>
<evidence type="ECO:0000313" key="1">
    <source>
        <dbReference type="EMBL" id="KAK3176298.1"/>
    </source>
</evidence>
<sequence>MTFLFKLHGSCYEPETCIDTRLQRAQGLPSYLTDVIDTFLQRSVWFVAGFSGSDLNDNLDYLRLLSNKRHARVVWLTFPGGYMEGALHNLMKTMDQTSKSAQGLALLHGYFSGEMTSATDNFPLFDEKVESWANNLGSEWCKLVIIDLMVFLQARTKEPADPALLKKLNKGYEDPRQDWNAILQGMDLKGQESQTAVARLCREASEILQQVLDLENGSMQTDHVHWCGQMDSILTNLNAQHVTLQSATEVDGNRPHAQSWVLSCLSGLILLCSDQVQAALRAFDISSSTAWMVGDFETHEPIRDAIPSLVLGPPPVLSDKETGDLVGIKKSSTYVAFISELDNVNAKMNRFGIPPEHYVRALLNRSILFTDGFAVPPNILTNSSVFVSEILFQNDRQEYNSQLLQHLFPLLPRSLRGTPKKLQAYRTMRQQNYVREPIDEEHIRKLDEYFEKPPNSERFIYYDEECISQNYGACIRKLVDPIHADVTVEHLVRMWSNTEVGGWWNPTQEVHEERAIIFVQYLPETVFRSVLYRFADLFDEASDPEPLIQGLPDITPETAFTLLSSREEIINKPWVYGPFCKELFDAPYKTNLAFEVASRSECGVFIFLEQDALSSWELMSAIRGDDAHPVCFGTFGDSNDDVNAECSSLLLSQATDSAIAENRKDWHQSGRK</sequence>
<proteinExistence type="predicted"/>
<accession>A0AAD9ZD24</accession>
<reference evidence="1" key="1">
    <citation type="submission" date="2022-11" db="EMBL/GenBank/DDBJ databases">
        <title>Chromosomal genome sequence assembly and mating type (MAT) locus characterization of the leprose asexual lichenized fungus Lepraria neglecta (Nyl.) Erichsen.</title>
        <authorList>
            <person name="Allen J.L."/>
            <person name="Pfeffer B."/>
        </authorList>
    </citation>
    <scope>NUCLEOTIDE SEQUENCE</scope>
    <source>
        <strain evidence="1">Allen 5258</strain>
    </source>
</reference>
<keyword evidence="2" id="KW-1185">Reference proteome</keyword>
<organism evidence="1 2">
    <name type="scientific">Lepraria neglecta</name>
    <dbReference type="NCBI Taxonomy" id="209136"/>
    <lineage>
        <taxon>Eukaryota</taxon>
        <taxon>Fungi</taxon>
        <taxon>Dikarya</taxon>
        <taxon>Ascomycota</taxon>
        <taxon>Pezizomycotina</taxon>
        <taxon>Lecanoromycetes</taxon>
        <taxon>OSLEUM clade</taxon>
        <taxon>Lecanoromycetidae</taxon>
        <taxon>Lecanorales</taxon>
        <taxon>Lecanorineae</taxon>
        <taxon>Stereocaulaceae</taxon>
        <taxon>Lepraria</taxon>
    </lineage>
</organism>
<name>A0AAD9ZD24_9LECA</name>
<comment type="caution">
    <text evidence="1">The sequence shown here is derived from an EMBL/GenBank/DDBJ whole genome shotgun (WGS) entry which is preliminary data.</text>
</comment>
<evidence type="ECO:0008006" key="3">
    <source>
        <dbReference type="Google" id="ProtNLM"/>
    </source>
</evidence>
<evidence type="ECO:0000313" key="2">
    <source>
        <dbReference type="Proteomes" id="UP001276659"/>
    </source>
</evidence>
<dbReference type="AlphaFoldDB" id="A0AAD9ZD24"/>
<gene>
    <name evidence="1" type="ORF">OEA41_007621</name>
</gene>
<protein>
    <recommendedName>
        <fullName evidence="3">SIR2-like domain-containing protein</fullName>
    </recommendedName>
</protein>